<accession>A0ABN2EDE0</accession>
<keyword evidence="1" id="KW-1133">Transmembrane helix</keyword>
<gene>
    <name evidence="2" type="ORF">GCM10009742_59600</name>
</gene>
<protein>
    <submittedName>
        <fullName evidence="2">Uncharacterized protein</fullName>
    </submittedName>
</protein>
<proteinExistence type="predicted"/>
<organism evidence="2 3">
    <name type="scientific">Kribbella karoonensis</name>
    <dbReference type="NCBI Taxonomy" id="324851"/>
    <lineage>
        <taxon>Bacteria</taxon>
        <taxon>Bacillati</taxon>
        <taxon>Actinomycetota</taxon>
        <taxon>Actinomycetes</taxon>
        <taxon>Propionibacteriales</taxon>
        <taxon>Kribbellaceae</taxon>
        <taxon>Kribbella</taxon>
    </lineage>
</organism>
<sequence length="57" mass="5990">MTAQQHDVQQHNVQSAPITTSRWHRVRAGAIALAAYVGMGAAAVAVMTANGWPYGGI</sequence>
<name>A0ABN2EDE0_9ACTN</name>
<feature type="transmembrane region" description="Helical" evidence="1">
    <location>
        <begin position="30"/>
        <end position="52"/>
    </location>
</feature>
<keyword evidence="3" id="KW-1185">Reference proteome</keyword>
<dbReference type="Proteomes" id="UP001500190">
    <property type="component" value="Unassembled WGS sequence"/>
</dbReference>
<keyword evidence="1" id="KW-0472">Membrane</keyword>
<evidence type="ECO:0000313" key="2">
    <source>
        <dbReference type="EMBL" id="GAA1603281.1"/>
    </source>
</evidence>
<dbReference type="RefSeq" id="WP_344197299.1">
    <property type="nucleotide sequence ID" value="NZ_BAAAND010000009.1"/>
</dbReference>
<comment type="caution">
    <text evidence="2">The sequence shown here is derived from an EMBL/GenBank/DDBJ whole genome shotgun (WGS) entry which is preliminary data.</text>
</comment>
<evidence type="ECO:0000313" key="3">
    <source>
        <dbReference type="Proteomes" id="UP001500190"/>
    </source>
</evidence>
<keyword evidence="1" id="KW-0812">Transmembrane</keyword>
<reference evidence="2 3" key="1">
    <citation type="journal article" date="2019" name="Int. J. Syst. Evol. Microbiol.">
        <title>The Global Catalogue of Microorganisms (GCM) 10K type strain sequencing project: providing services to taxonomists for standard genome sequencing and annotation.</title>
        <authorList>
            <consortium name="The Broad Institute Genomics Platform"/>
            <consortium name="The Broad Institute Genome Sequencing Center for Infectious Disease"/>
            <person name="Wu L."/>
            <person name="Ma J."/>
        </authorList>
    </citation>
    <scope>NUCLEOTIDE SEQUENCE [LARGE SCALE GENOMIC DNA]</scope>
    <source>
        <strain evidence="2 3">JCM 14304</strain>
    </source>
</reference>
<dbReference type="EMBL" id="BAAAND010000009">
    <property type="protein sequence ID" value="GAA1603281.1"/>
    <property type="molecule type" value="Genomic_DNA"/>
</dbReference>
<evidence type="ECO:0000256" key="1">
    <source>
        <dbReference type="SAM" id="Phobius"/>
    </source>
</evidence>